<comment type="caution">
    <text evidence="1">The sequence shown here is derived from an EMBL/GenBank/DDBJ whole genome shotgun (WGS) entry which is preliminary data.</text>
</comment>
<dbReference type="Proteomes" id="UP000583929">
    <property type="component" value="Unassembled WGS sequence"/>
</dbReference>
<reference evidence="1 2" key="1">
    <citation type="journal article" date="2020" name="bioRxiv">
        <title>Sequence and annotation of 42 cannabis genomes reveals extensive copy number variation in cannabinoid synthesis and pathogen resistance genes.</title>
        <authorList>
            <person name="Mckernan K.J."/>
            <person name="Helbert Y."/>
            <person name="Kane L.T."/>
            <person name="Ebling H."/>
            <person name="Zhang L."/>
            <person name="Liu B."/>
            <person name="Eaton Z."/>
            <person name="Mclaughlin S."/>
            <person name="Kingan S."/>
            <person name="Baybayan P."/>
            <person name="Concepcion G."/>
            <person name="Jordan M."/>
            <person name="Riva A."/>
            <person name="Barbazuk W."/>
            <person name="Harkins T."/>
        </authorList>
    </citation>
    <scope>NUCLEOTIDE SEQUENCE [LARGE SCALE GENOMIC DNA]</scope>
    <source>
        <strain evidence="2">cv. Jamaican Lion 4</strain>
        <tissue evidence="1">Leaf</tissue>
    </source>
</reference>
<keyword evidence="2" id="KW-1185">Reference proteome</keyword>
<name>A0A7J6E2W3_CANSA</name>
<dbReference type="SUPFAM" id="SSF52058">
    <property type="entry name" value="L domain-like"/>
    <property type="match status" value="1"/>
</dbReference>
<evidence type="ECO:0000313" key="2">
    <source>
        <dbReference type="Proteomes" id="UP000583929"/>
    </source>
</evidence>
<sequence length="410" mass="47617">MKLVQFQLFSQAYFDGFTYNLKYSRYLKLDCECNEEIPNTICKLYNSETLLLECRSVTSTDIGNLIKLQHLGVPKDGIAIRQATKSANAGSLRNQGPENVSSLEEVSDATSYLRRSDLMAAELLAYEVKDFFKGKDAILKLEFEELFKAKRMRTIMWQQDSSDDHTLKFSRLEKLEEWSFIEGGVLPRLKNLCFEDCHKLKMTLLGDYFPSLTELVVINCEELIPLILPRAQLMQAPLITLKKIAFRIDSEFYYSTSVDSSAAIQAKPFFRSLETLKFLDMKKFEEWSFIKGGVFPRLKNLYFQSCLRLKVTFLDKLEEWSFIEGGVFPRLKKLRIESCHYLRCLPKELPASLSDLHINYCQLLRSRFEEWSFIEGGVFPRLKNLQLRGCERLKVTLLADYFPSLTDLEI</sequence>
<dbReference type="EMBL" id="JAATIQ010000522">
    <property type="protein sequence ID" value="KAF4352722.1"/>
    <property type="molecule type" value="Genomic_DNA"/>
</dbReference>
<dbReference type="InterPro" id="IPR032675">
    <property type="entry name" value="LRR_dom_sf"/>
</dbReference>
<dbReference type="Gene3D" id="3.80.10.10">
    <property type="entry name" value="Ribonuclease Inhibitor"/>
    <property type="match status" value="1"/>
</dbReference>
<organism evidence="1 2">
    <name type="scientific">Cannabis sativa</name>
    <name type="common">Hemp</name>
    <name type="synonym">Marijuana</name>
    <dbReference type="NCBI Taxonomy" id="3483"/>
    <lineage>
        <taxon>Eukaryota</taxon>
        <taxon>Viridiplantae</taxon>
        <taxon>Streptophyta</taxon>
        <taxon>Embryophyta</taxon>
        <taxon>Tracheophyta</taxon>
        <taxon>Spermatophyta</taxon>
        <taxon>Magnoliopsida</taxon>
        <taxon>eudicotyledons</taxon>
        <taxon>Gunneridae</taxon>
        <taxon>Pentapetalae</taxon>
        <taxon>rosids</taxon>
        <taxon>fabids</taxon>
        <taxon>Rosales</taxon>
        <taxon>Cannabaceae</taxon>
        <taxon>Cannabis</taxon>
    </lineage>
</organism>
<feature type="non-terminal residue" evidence="1">
    <location>
        <position position="1"/>
    </location>
</feature>
<proteinExistence type="predicted"/>
<protein>
    <submittedName>
        <fullName evidence="1">Uncharacterized protein</fullName>
    </submittedName>
</protein>
<dbReference type="AlphaFoldDB" id="A0A7J6E2W3"/>
<accession>A0A7J6E2W3</accession>
<dbReference type="PANTHER" id="PTHR47186">
    <property type="entry name" value="LEUCINE-RICH REPEAT-CONTAINING PROTEIN 57"/>
    <property type="match status" value="1"/>
</dbReference>
<evidence type="ECO:0000313" key="1">
    <source>
        <dbReference type="EMBL" id="KAF4352722.1"/>
    </source>
</evidence>
<gene>
    <name evidence="1" type="ORF">G4B88_009796</name>
</gene>
<dbReference type="PANTHER" id="PTHR47186:SF26">
    <property type="entry name" value="LEUCINE-RICH REPEAT DOMAIN, L DOMAIN-CONTAINING PROTEIN-RELATED"/>
    <property type="match status" value="1"/>
</dbReference>